<comment type="caution">
    <text evidence="1">The sequence shown here is derived from an EMBL/GenBank/DDBJ whole genome shotgun (WGS) entry which is preliminary data.</text>
</comment>
<evidence type="ECO:0000313" key="1">
    <source>
        <dbReference type="EMBL" id="RQW08856.1"/>
    </source>
</evidence>
<keyword evidence="2" id="KW-1185">Reference proteome</keyword>
<dbReference type="AlphaFoldDB" id="A0A3N9PUD3"/>
<evidence type="ECO:0000313" key="2">
    <source>
        <dbReference type="Proteomes" id="UP000282529"/>
    </source>
</evidence>
<dbReference type="Proteomes" id="UP000282529">
    <property type="component" value="Unassembled WGS sequence"/>
</dbReference>
<dbReference type="RefSeq" id="WP_124697461.1">
    <property type="nucleotide sequence ID" value="NZ_JBHUFE010000025.1"/>
</dbReference>
<reference evidence="1 2" key="1">
    <citation type="submission" date="2018-11" db="EMBL/GenBank/DDBJ databases">
        <title>Genome sequence of strain 7197.</title>
        <authorList>
            <person name="Gao J."/>
            <person name="Sun J."/>
        </authorList>
    </citation>
    <scope>NUCLEOTIDE SEQUENCE [LARGE SCALE GENOMIC DNA]</scope>
    <source>
        <strain evidence="1 2">7197</strain>
    </source>
</reference>
<organism evidence="1 2">
    <name type="scientific">Paenibacillus rhizophilus</name>
    <dbReference type="NCBI Taxonomy" id="1850366"/>
    <lineage>
        <taxon>Bacteria</taxon>
        <taxon>Bacillati</taxon>
        <taxon>Bacillota</taxon>
        <taxon>Bacilli</taxon>
        <taxon>Bacillales</taxon>
        <taxon>Paenibacillaceae</taxon>
        <taxon>Paenibacillus</taxon>
    </lineage>
</organism>
<dbReference type="EMBL" id="RQPI01000017">
    <property type="protein sequence ID" value="RQW08856.1"/>
    <property type="molecule type" value="Genomic_DNA"/>
</dbReference>
<name>A0A3N9PUD3_9BACL</name>
<sequence>MEERVLDVEEMEQYVAKETNYPLFIVQTVLNTELDFLEEKGLVMDQRPEVEEGSTRIDEEDIIEYILARTMYSEFAISSILEAEETYMLNAGLISQKFEFTMPEKTIMPLIVHRL</sequence>
<dbReference type="OrthoDB" id="9964940at2"/>
<gene>
    <name evidence="1" type="ORF">EH198_20910</name>
</gene>
<protein>
    <submittedName>
        <fullName evidence="1">Uncharacterized protein</fullName>
    </submittedName>
</protein>
<proteinExistence type="predicted"/>
<accession>A0A3N9PUD3</accession>